<dbReference type="EMBL" id="CP036291">
    <property type="protein sequence ID" value="QDU91419.1"/>
    <property type="molecule type" value="Genomic_DNA"/>
</dbReference>
<reference evidence="2 3" key="1">
    <citation type="submission" date="2019-02" db="EMBL/GenBank/DDBJ databases">
        <title>Deep-cultivation of Planctomycetes and their phenomic and genomic characterization uncovers novel biology.</title>
        <authorList>
            <person name="Wiegand S."/>
            <person name="Jogler M."/>
            <person name="Boedeker C."/>
            <person name="Pinto D."/>
            <person name="Vollmers J."/>
            <person name="Rivas-Marin E."/>
            <person name="Kohn T."/>
            <person name="Peeters S.H."/>
            <person name="Heuer A."/>
            <person name="Rast P."/>
            <person name="Oberbeckmann S."/>
            <person name="Bunk B."/>
            <person name="Jeske O."/>
            <person name="Meyerdierks A."/>
            <person name="Storesund J.E."/>
            <person name="Kallscheuer N."/>
            <person name="Luecker S."/>
            <person name="Lage O.M."/>
            <person name="Pohl T."/>
            <person name="Merkel B.J."/>
            <person name="Hornburger P."/>
            <person name="Mueller R.-W."/>
            <person name="Bruemmer F."/>
            <person name="Labrenz M."/>
            <person name="Spormann A.M."/>
            <person name="Op den Camp H."/>
            <person name="Overmann J."/>
            <person name="Amann R."/>
            <person name="Jetten M.S.M."/>
            <person name="Mascher T."/>
            <person name="Medema M.H."/>
            <person name="Devos D.P."/>
            <person name="Kaster A.-K."/>
            <person name="Ovreas L."/>
            <person name="Rohde M."/>
            <person name="Galperin M.Y."/>
            <person name="Jogler C."/>
        </authorList>
    </citation>
    <scope>NUCLEOTIDE SEQUENCE [LARGE SCALE GENOMIC DNA]</scope>
    <source>
        <strain evidence="2 3">Pla175</strain>
    </source>
</reference>
<sequence length="110" mass="11865">MKILFDQGTPVPLRLALSGHDVATAAELGWSRLSNGELIAAAETSGFECMITTDQNLKYQQNLTQRKVAIVVLLSASWPRIRAHCETVLAAVESTPAGGYREVPIGQASR</sequence>
<evidence type="ECO:0000259" key="1">
    <source>
        <dbReference type="Pfam" id="PF18480"/>
    </source>
</evidence>
<dbReference type="InterPro" id="IPR041049">
    <property type="entry name" value="DUF5615"/>
</dbReference>
<protein>
    <recommendedName>
        <fullName evidence="1">DUF5615 domain-containing protein</fullName>
    </recommendedName>
</protein>
<dbReference type="OrthoDB" id="8085537at2"/>
<dbReference type="AlphaFoldDB" id="A0A518DIW2"/>
<name>A0A518DIW2_9BACT</name>
<gene>
    <name evidence="2" type="ORF">Pla175_48420</name>
</gene>
<proteinExistence type="predicted"/>
<keyword evidence="3" id="KW-1185">Reference proteome</keyword>
<evidence type="ECO:0000313" key="3">
    <source>
        <dbReference type="Proteomes" id="UP000317429"/>
    </source>
</evidence>
<organism evidence="2 3">
    <name type="scientific">Pirellulimonas nuda</name>
    <dbReference type="NCBI Taxonomy" id="2528009"/>
    <lineage>
        <taxon>Bacteria</taxon>
        <taxon>Pseudomonadati</taxon>
        <taxon>Planctomycetota</taxon>
        <taxon>Planctomycetia</taxon>
        <taxon>Pirellulales</taxon>
        <taxon>Lacipirellulaceae</taxon>
        <taxon>Pirellulimonas</taxon>
    </lineage>
</organism>
<accession>A0A518DIW2</accession>
<feature type="domain" description="DUF5615" evidence="1">
    <location>
        <begin position="1"/>
        <end position="92"/>
    </location>
</feature>
<dbReference type="Pfam" id="PF18480">
    <property type="entry name" value="DUF5615"/>
    <property type="match status" value="1"/>
</dbReference>
<dbReference type="Proteomes" id="UP000317429">
    <property type="component" value="Chromosome"/>
</dbReference>
<dbReference type="RefSeq" id="WP_145291509.1">
    <property type="nucleotide sequence ID" value="NZ_CP036291.1"/>
</dbReference>
<evidence type="ECO:0000313" key="2">
    <source>
        <dbReference type="EMBL" id="QDU91419.1"/>
    </source>
</evidence>
<dbReference type="KEGG" id="pnd:Pla175_48420"/>